<evidence type="ECO:0000313" key="1">
    <source>
        <dbReference type="EMBL" id="RZC41230.1"/>
    </source>
</evidence>
<dbReference type="PANTHER" id="PTHR47148">
    <property type="entry name" value="CYTOCHROME C OXIDASE ASSEMBLY FACTOR 1 HOMOLOG"/>
    <property type="match status" value="1"/>
</dbReference>
<dbReference type="Proteomes" id="UP000292052">
    <property type="component" value="Unassembled WGS sequence"/>
</dbReference>
<evidence type="ECO:0000313" key="2">
    <source>
        <dbReference type="Proteomes" id="UP000292052"/>
    </source>
</evidence>
<gene>
    <name evidence="1" type="ORF">BDFB_006693</name>
</gene>
<proteinExistence type="predicted"/>
<dbReference type="AlphaFoldDB" id="A0A482W7S8"/>
<sequence length="125" mass="14357">MKIAAVGGMVTVSMGMALRYKLSNNVKQTEYYKEALRTVRSNRGVVHLLGEPIKDGTIDVSDQEKNFTRQNTAQYEVPVRGPKQKGTVYFWAIKQNSDHWTVNRIELGLKNEPNRRLLIKNIHKE</sequence>
<protein>
    <submittedName>
        <fullName evidence="1">Coa1 domain containing protein</fullName>
    </submittedName>
</protein>
<keyword evidence="2" id="KW-1185">Reference proteome</keyword>
<dbReference type="GO" id="GO:0032981">
    <property type="term" value="P:mitochondrial respiratory chain complex I assembly"/>
    <property type="evidence" value="ECO:0007669"/>
    <property type="project" value="TreeGrafter"/>
</dbReference>
<dbReference type="GO" id="GO:0033617">
    <property type="term" value="P:mitochondrial respiratory chain complex IV assembly"/>
    <property type="evidence" value="ECO:0007669"/>
    <property type="project" value="TreeGrafter"/>
</dbReference>
<organism evidence="1 2">
    <name type="scientific">Asbolus verrucosus</name>
    <name type="common">Desert ironclad beetle</name>
    <dbReference type="NCBI Taxonomy" id="1661398"/>
    <lineage>
        <taxon>Eukaryota</taxon>
        <taxon>Metazoa</taxon>
        <taxon>Ecdysozoa</taxon>
        <taxon>Arthropoda</taxon>
        <taxon>Hexapoda</taxon>
        <taxon>Insecta</taxon>
        <taxon>Pterygota</taxon>
        <taxon>Neoptera</taxon>
        <taxon>Endopterygota</taxon>
        <taxon>Coleoptera</taxon>
        <taxon>Polyphaga</taxon>
        <taxon>Cucujiformia</taxon>
        <taxon>Tenebrionidae</taxon>
        <taxon>Pimeliinae</taxon>
        <taxon>Asbolus</taxon>
    </lineage>
</organism>
<dbReference type="OrthoDB" id="10037790at2759"/>
<dbReference type="InterPro" id="IPR014807">
    <property type="entry name" value="Coa1"/>
</dbReference>
<dbReference type="STRING" id="1661398.A0A482W7S8"/>
<dbReference type="PANTHER" id="PTHR47148:SF1">
    <property type="entry name" value="CYTOCHROME C OXIDASE ASSEMBLY FACTOR 1 HOMOLOG"/>
    <property type="match status" value="1"/>
</dbReference>
<dbReference type="EMBL" id="QDEB01019114">
    <property type="protein sequence ID" value="RZC41230.1"/>
    <property type="molecule type" value="Genomic_DNA"/>
</dbReference>
<name>A0A482W7S8_ASBVE</name>
<reference evidence="1 2" key="1">
    <citation type="submission" date="2017-03" db="EMBL/GenBank/DDBJ databases">
        <title>Genome of the blue death feigning beetle - Asbolus verrucosus.</title>
        <authorList>
            <person name="Rider S.D."/>
        </authorList>
    </citation>
    <scope>NUCLEOTIDE SEQUENCE [LARGE SCALE GENOMIC DNA]</scope>
    <source>
        <strain evidence="1">Butters</strain>
        <tissue evidence="1">Head and leg muscle</tissue>
    </source>
</reference>
<dbReference type="Pfam" id="PF08695">
    <property type="entry name" value="Coa1"/>
    <property type="match status" value="1"/>
</dbReference>
<dbReference type="GO" id="GO:0005743">
    <property type="term" value="C:mitochondrial inner membrane"/>
    <property type="evidence" value="ECO:0007669"/>
    <property type="project" value="TreeGrafter"/>
</dbReference>
<accession>A0A482W7S8</accession>
<comment type="caution">
    <text evidence="1">The sequence shown here is derived from an EMBL/GenBank/DDBJ whole genome shotgun (WGS) entry which is preliminary data.</text>
</comment>